<keyword evidence="1" id="KW-0418">Kinase</keyword>
<evidence type="ECO:0000313" key="2">
    <source>
        <dbReference type="Proteomes" id="UP000315423"/>
    </source>
</evidence>
<dbReference type="EMBL" id="QYBA01000122">
    <property type="protein sequence ID" value="TKY91840.1"/>
    <property type="molecule type" value="Genomic_DNA"/>
</dbReference>
<reference evidence="1" key="1">
    <citation type="submission" date="2018-09" db="EMBL/GenBank/DDBJ databases">
        <title>A genomic encyclopedia of anaerobic methanotrophic archaea.</title>
        <authorList>
            <person name="Skennerton C.T."/>
            <person name="Chadwick G.L."/>
            <person name="Laso-Perez R."/>
            <person name="Leu A.O."/>
            <person name="Speth D.R."/>
            <person name="Yu H."/>
            <person name="Morgan-Lang C."/>
            <person name="Hatzenpichler R."/>
            <person name="Goudeau D."/>
            <person name="Malmstrom R."/>
            <person name="Woyke T."/>
            <person name="Hallam S."/>
            <person name="Tyson G.W."/>
            <person name="Wegener G."/>
            <person name="Boetius A."/>
            <person name="Orphan V.J."/>
        </authorList>
    </citation>
    <scope>NUCLEOTIDE SEQUENCE</scope>
    <source>
        <strain evidence="1">CONS3730D10UFb2</strain>
    </source>
</reference>
<proteinExistence type="predicted"/>
<comment type="caution">
    <text evidence="1">The sequence shown here is derived from an EMBL/GenBank/DDBJ whole genome shotgun (WGS) entry which is preliminary data.</text>
</comment>
<protein>
    <submittedName>
        <fullName evidence="1">Serine protein kinase RIO</fullName>
    </submittedName>
</protein>
<dbReference type="Proteomes" id="UP000315423">
    <property type="component" value="Unassembled WGS sequence"/>
</dbReference>
<sequence length="271" mass="31510">MIDLDPASFKKVKKIDERIDEFRKKIKNSEDLRVKDEVFDTATLMALYKLSSKGYLDALGGNISTGKEANVFYAIKNDDGVQQELAIKIYRITNSNFKAMQEYLIGDVRFRNIRHTKKDIILAWTLKEFRNLSRAKKAGLSVPSPFITKRNILIMEFMGNDNQAFRQMREYDLDNEQAAFIYDKVKDFIIRLYQDAQLVHSDLSEYNILLDPNSLNPVFIDMGQSVTYDHLNAIEFLKRDITNIARFFSRYGIDMDTEKLLEDTIRSGPDQ</sequence>
<gene>
    <name evidence="1" type="ORF">C5S46_03750</name>
</gene>
<organism evidence="1 2">
    <name type="scientific">Candidatus Methanomarinus sp</name>
    <dbReference type="NCBI Taxonomy" id="3386244"/>
    <lineage>
        <taxon>Archaea</taxon>
        <taxon>Methanobacteriati</taxon>
        <taxon>Methanobacteriota</taxon>
        <taxon>Stenosarchaea group</taxon>
        <taxon>Methanomicrobia</taxon>
        <taxon>Methanosarcinales</taxon>
        <taxon>ANME-2 cluster</taxon>
        <taxon>Candidatus Methanocomedenaceae</taxon>
        <taxon>Candidatus Methanomarinus</taxon>
    </lineage>
</organism>
<evidence type="ECO:0000313" key="1">
    <source>
        <dbReference type="EMBL" id="TKY91840.1"/>
    </source>
</evidence>
<name>A0AC61SB08_9EURY</name>
<accession>A0AC61SB08</accession>
<keyword evidence="1" id="KW-0808">Transferase</keyword>